<proteinExistence type="predicted"/>
<accession>A0A286UJI9</accession>
<evidence type="ECO:0000256" key="1">
    <source>
        <dbReference type="SAM" id="MobiDB-lite"/>
    </source>
</evidence>
<dbReference type="AlphaFoldDB" id="A0A286UJI9"/>
<comment type="caution">
    <text evidence="2">The sequence shown here is derived from an EMBL/GenBank/DDBJ whole genome shotgun (WGS) entry which is preliminary data.</text>
</comment>
<name>A0A286UJI9_9AGAM</name>
<dbReference type="InParanoid" id="A0A286UJI9"/>
<reference evidence="2 3" key="1">
    <citation type="journal article" date="2017" name="Mol. Ecol.">
        <title>Comparative and population genomic landscape of Phellinus noxius: A hypervariable fungus causing root rot in trees.</title>
        <authorList>
            <person name="Chung C.L."/>
            <person name="Lee T.J."/>
            <person name="Akiba M."/>
            <person name="Lee H.H."/>
            <person name="Kuo T.H."/>
            <person name="Liu D."/>
            <person name="Ke H.M."/>
            <person name="Yokoi T."/>
            <person name="Roa M.B."/>
            <person name="Lu M.J."/>
            <person name="Chang Y.Y."/>
            <person name="Ann P.J."/>
            <person name="Tsai J.N."/>
            <person name="Chen C.Y."/>
            <person name="Tzean S.S."/>
            <person name="Ota Y."/>
            <person name="Hattori T."/>
            <person name="Sahashi N."/>
            <person name="Liou R.F."/>
            <person name="Kikuchi T."/>
            <person name="Tsai I.J."/>
        </authorList>
    </citation>
    <scope>NUCLEOTIDE SEQUENCE [LARGE SCALE GENOMIC DNA]</scope>
    <source>
        <strain evidence="2 3">FFPRI411160</strain>
    </source>
</reference>
<evidence type="ECO:0000313" key="3">
    <source>
        <dbReference type="Proteomes" id="UP000217199"/>
    </source>
</evidence>
<sequence length="85" mass="9943">MFKIYSPSFKGGPPSSDEKPKRSDIIECIRNNKHAWNKALKYRKGRIRNVGQSSDWEAREDCQDVSSFPTVDFYQMKVIRTFVLL</sequence>
<dbReference type="EMBL" id="NBII01000004">
    <property type="protein sequence ID" value="PAV19781.1"/>
    <property type="molecule type" value="Genomic_DNA"/>
</dbReference>
<feature type="region of interest" description="Disordered" evidence="1">
    <location>
        <begin position="1"/>
        <end position="21"/>
    </location>
</feature>
<organism evidence="2 3">
    <name type="scientific">Pyrrhoderma noxium</name>
    <dbReference type="NCBI Taxonomy" id="2282107"/>
    <lineage>
        <taxon>Eukaryota</taxon>
        <taxon>Fungi</taxon>
        <taxon>Dikarya</taxon>
        <taxon>Basidiomycota</taxon>
        <taxon>Agaricomycotina</taxon>
        <taxon>Agaricomycetes</taxon>
        <taxon>Hymenochaetales</taxon>
        <taxon>Hymenochaetaceae</taxon>
        <taxon>Pyrrhoderma</taxon>
    </lineage>
</organism>
<gene>
    <name evidence="2" type="ORF">PNOK_0471500</name>
</gene>
<dbReference type="Proteomes" id="UP000217199">
    <property type="component" value="Unassembled WGS sequence"/>
</dbReference>
<evidence type="ECO:0000313" key="2">
    <source>
        <dbReference type="EMBL" id="PAV19781.1"/>
    </source>
</evidence>
<keyword evidence="3" id="KW-1185">Reference proteome</keyword>
<protein>
    <submittedName>
        <fullName evidence="2">Uncharacterized protein</fullName>
    </submittedName>
</protein>